<feature type="domain" description="ABM" evidence="1">
    <location>
        <begin position="2"/>
        <end position="96"/>
    </location>
</feature>
<dbReference type="PANTHER" id="PTHR34474:SF2">
    <property type="entry name" value="SIGNAL TRANSDUCTION PROTEIN TRAP"/>
    <property type="match status" value="1"/>
</dbReference>
<keyword evidence="2" id="KW-0560">Oxidoreductase</keyword>
<keyword evidence="3" id="KW-1185">Reference proteome</keyword>
<dbReference type="PROSITE" id="PS51725">
    <property type="entry name" value="ABM"/>
    <property type="match status" value="1"/>
</dbReference>
<dbReference type="RefSeq" id="WP_092740635.1">
    <property type="nucleotide sequence ID" value="NZ_FMZC01000002.1"/>
</dbReference>
<proteinExistence type="predicted"/>
<dbReference type="STRING" id="187868.SAMN05192589_102314"/>
<reference evidence="2 3" key="1">
    <citation type="submission" date="2016-10" db="EMBL/GenBank/DDBJ databases">
        <authorList>
            <person name="de Groot N.N."/>
        </authorList>
    </citation>
    <scope>NUCLEOTIDE SEQUENCE [LARGE SCALE GENOMIC DNA]</scope>
    <source>
        <strain evidence="2 3">DSM 16619</strain>
    </source>
</reference>
<protein>
    <submittedName>
        <fullName evidence="2">Heme-degrading monooxygenase HmoA</fullName>
    </submittedName>
</protein>
<dbReference type="Proteomes" id="UP000198781">
    <property type="component" value="Unassembled WGS sequence"/>
</dbReference>
<dbReference type="InterPro" id="IPR050404">
    <property type="entry name" value="Heme-degrading_MO"/>
</dbReference>
<sequence length="100" mass="11511">MILETAPLTIRPGQNAAFEQAFAEAQRLIASMPGYLSHELHHCVERPQEYLLLVRWTTVEAHEQGFRQSPEYQVWKSLLHGFYDPFPTVLHYAPVVLPPV</sequence>
<dbReference type="PANTHER" id="PTHR34474">
    <property type="entry name" value="SIGNAL TRANSDUCTION PROTEIN TRAP"/>
    <property type="match status" value="1"/>
</dbReference>
<keyword evidence="2" id="KW-0503">Monooxygenase</keyword>
<dbReference type="OrthoDB" id="9798157at2"/>
<accession>A0A1G6M2U5</accession>
<gene>
    <name evidence="2" type="ORF">SAMN05192589_102314</name>
</gene>
<name>A0A1G6M2U5_9BURK</name>
<dbReference type="AlphaFoldDB" id="A0A1G6M2U5"/>
<organism evidence="2 3">
    <name type="scientific">Paracidovorax valerianellae</name>
    <dbReference type="NCBI Taxonomy" id="187868"/>
    <lineage>
        <taxon>Bacteria</taxon>
        <taxon>Pseudomonadati</taxon>
        <taxon>Pseudomonadota</taxon>
        <taxon>Betaproteobacteria</taxon>
        <taxon>Burkholderiales</taxon>
        <taxon>Comamonadaceae</taxon>
        <taxon>Paracidovorax</taxon>
    </lineage>
</organism>
<dbReference type="InterPro" id="IPR011008">
    <property type="entry name" value="Dimeric_a/b-barrel"/>
</dbReference>
<evidence type="ECO:0000313" key="3">
    <source>
        <dbReference type="Proteomes" id="UP000198781"/>
    </source>
</evidence>
<evidence type="ECO:0000259" key="1">
    <source>
        <dbReference type="PROSITE" id="PS51725"/>
    </source>
</evidence>
<dbReference type="EMBL" id="FMZC01000002">
    <property type="protein sequence ID" value="SDC49848.1"/>
    <property type="molecule type" value="Genomic_DNA"/>
</dbReference>
<dbReference type="Gene3D" id="3.30.70.100">
    <property type="match status" value="1"/>
</dbReference>
<evidence type="ECO:0000313" key="2">
    <source>
        <dbReference type="EMBL" id="SDC49848.1"/>
    </source>
</evidence>
<dbReference type="InterPro" id="IPR007138">
    <property type="entry name" value="ABM_dom"/>
</dbReference>
<dbReference type="GO" id="GO:0004497">
    <property type="term" value="F:monooxygenase activity"/>
    <property type="evidence" value="ECO:0007669"/>
    <property type="project" value="UniProtKB-KW"/>
</dbReference>
<dbReference type="SUPFAM" id="SSF54909">
    <property type="entry name" value="Dimeric alpha+beta barrel"/>
    <property type="match status" value="1"/>
</dbReference>
<dbReference type="Pfam" id="PF03992">
    <property type="entry name" value="ABM"/>
    <property type="match status" value="1"/>
</dbReference>